<evidence type="ECO:0000313" key="1">
    <source>
        <dbReference type="EMBL" id="RAH68740.1"/>
    </source>
</evidence>
<reference evidence="1" key="1">
    <citation type="submission" date="2018-02" db="EMBL/GenBank/DDBJ databases">
        <title>The genomes of Aspergillus section Nigri reveals drivers in fungal speciation.</title>
        <authorList>
            <consortium name="DOE Joint Genome Institute"/>
            <person name="Vesth T.C."/>
            <person name="Nybo J."/>
            <person name="Theobald S."/>
            <person name="Brandl J."/>
            <person name="Frisvad J.C."/>
            <person name="Nielsen K.F."/>
            <person name="Lyhne E.K."/>
            <person name="Kogle M.E."/>
            <person name="Kuo A."/>
            <person name="Riley R."/>
            <person name="Clum A."/>
            <person name="Nolan M."/>
            <person name="Lipzen A."/>
            <person name="Salamov A."/>
            <person name="Henrissat B."/>
            <person name="Wiebenga A."/>
            <person name="De vries R.P."/>
            <person name="Grigoriev I.V."/>
            <person name="Mortensen U.H."/>
            <person name="Andersen M.R."/>
            <person name="Baker S.E."/>
        </authorList>
    </citation>
    <scope>NUCLEOTIDE SEQUENCE</scope>
    <source>
        <strain evidence="1">CBS 121060</strain>
    </source>
</reference>
<dbReference type="EMBL" id="KZ824964">
    <property type="protein sequence ID" value="RAH68740.1"/>
    <property type="molecule type" value="Genomic_DNA"/>
</dbReference>
<dbReference type="Proteomes" id="UP000249661">
    <property type="component" value="Unassembled WGS sequence"/>
</dbReference>
<accession>A0ACD1H5L2</accession>
<sequence length="511" mass="56659">MMTDEESQPPTELFAIPEPTVTFLPETDPAHPTVLLEPYHVDLLPEYDYISQEYLISGAAQGHSYCTRLLLRRPADPARFSGFVVAEPSHLWGGTSIWRHVNRWVMRNATRIDGTDLEENASNTTPAGGMNGIDHAWLEIDSQAPSAIGKLKNVDPERYAAMAFTPGPTCDEFSDNIPVADGSEEEPLSKEQLWQAYDAFKAQWWPATTQSPEILTAASHALRAGLLGGLTARWVVLSGLSQTGGLTRRFITHSGHLRLPDGEKAPFDGFLPCQSGGTVPLPDCVSGGKIFELLGESEFLSVRYPCGVSGQMHWERTAHRRPQSEGYRLYEVAGMGHRESRYFSAVDRVRWGERPSLPGVEESGEGEGEGVRWSTVANSFIYHAVFETMRRWIVEGGDGGFTPPDSVWIRTVGETDEIARDRFGNASDGVRTLHTEVPVAIIVAATPRGRPNWYCGSEWPFTEEELLALYGSVAAYRRRAGVAIARQMKSGFLLPEDAEVLRRETVERVHF</sequence>
<proteinExistence type="predicted"/>
<gene>
    <name evidence="1" type="ORF">BO66DRAFT_429688</name>
</gene>
<keyword evidence="2" id="KW-1185">Reference proteome</keyword>
<name>A0ACD1H5L2_9EURO</name>
<organism evidence="1 2">
    <name type="scientific">Aspergillus aculeatinus CBS 121060</name>
    <dbReference type="NCBI Taxonomy" id="1448322"/>
    <lineage>
        <taxon>Eukaryota</taxon>
        <taxon>Fungi</taxon>
        <taxon>Dikarya</taxon>
        <taxon>Ascomycota</taxon>
        <taxon>Pezizomycotina</taxon>
        <taxon>Eurotiomycetes</taxon>
        <taxon>Eurotiomycetidae</taxon>
        <taxon>Eurotiales</taxon>
        <taxon>Aspergillaceae</taxon>
        <taxon>Aspergillus</taxon>
        <taxon>Aspergillus subgen. Circumdati</taxon>
    </lineage>
</organism>
<evidence type="ECO:0000313" key="2">
    <source>
        <dbReference type="Proteomes" id="UP000249661"/>
    </source>
</evidence>
<protein>
    <submittedName>
        <fullName evidence="1">Uncharacterized protein</fullName>
    </submittedName>
</protein>